<keyword evidence="4 6" id="KW-1133">Transmembrane helix</keyword>
<accession>A0A1G7H1M7</accession>
<dbReference type="EMBL" id="FNBC01000017">
    <property type="protein sequence ID" value="SDE94241.1"/>
    <property type="molecule type" value="Genomic_DNA"/>
</dbReference>
<dbReference type="STRING" id="482827.SAMN04488243_1177"/>
<gene>
    <name evidence="7" type="ORF">SAMN04488243_1177</name>
</gene>
<feature type="transmembrane region" description="Helical" evidence="6">
    <location>
        <begin position="142"/>
        <end position="161"/>
    </location>
</feature>
<keyword evidence="3 6" id="KW-0812">Transmembrane</keyword>
<evidence type="ECO:0000256" key="1">
    <source>
        <dbReference type="ARBA" id="ARBA00004651"/>
    </source>
</evidence>
<evidence type="ECO:0000256" key="5">
    <source>
        <dbReference type="ARBA" id="ARBA00023136"/>
    </source>
</evidence>
<evidence type="ECO:0000256" key="4">
    <source>
        <dbReference type="ARBA" id="ARBA00022989"/>
    </source>
</evidence>
<keyword evidence="8" id="KW-1185">Reference proteome</keyword>
<evidence type="ECO:0000313" key="8">
    <source>
        <dbReference type="Proteomes" id="UP000199446"/>
    </source>
</evidence>
<feature type="transmembrane region" description="Helical" evidence="6">
    <location>
        <begin position="118"/>
        <end position="137"/>
    </location>
</feature>
<feature type="transmembrane region" description="Helical" evidence="6">
    <location>
        <begin position="167"/>
        <end position="191"/>
    </location>
</feature>
<dbReference type="AlphaFoldDB" id="A0A1G7H1M7"/>
<protein>
    <submittedName>
        <fullName evidence="7">Hydrogenase-4 component E</fullName>
    </submittedName>
</protein>
<dbReference type="PANTHER" id="PTHR38601">
    <property type="entry name" value="HYDROGENASE-4 COMPONENT E"/>
    <property type="match status" value="1"/>
</dbReference>
<evidence type="ECO:0000313" key="7">
    <source>
        <dbReference type="EMBL" id="SDE94241.1"/>
    </source>
</evidence>
<keyword evidence="2" id="KW-1003">Cell membrane</keyword>
<dbReference type="PANTHER" id="PTHR38601:SF1">
    <property type="entry name" value="HYDROGENASE-4 COMPONENT E"/>
    <property type="match status" value="1"/>
</dbReference>
<reference evidence="8" key="1">
    <citation type="submission" date="2016-10" db="EMBL/GenBank/DDBJ databases">
        <authorList>
            <person name="Varghese N."/>
            <person name="Submissions S."/>
        </authorList>
    </citation>
    <scope>NUCLEOTIDE SEQUENCE [LARGE SCALE GENOMIC DNA]</scope>
    <source>
        <strain evidence="8">CGMCC 1.6992</strain>
    </source>
</reference>
<sequence>MEVLNTLVLAVLATGFLMVSRRSLDAVIRLYALQNVLLALVSFGLARGEVHFLLAGLALFLIKGVAIPWYLFWLLDRLEVSHEVEGYLSVSLSLLLAGLLTGLAFRVGAVFVLPEAPLPQGVPVALSLVLLGVLSMVSRKKAISQVLGFLALENGVFLLALSESHGLPLFVELGVALDAFAAVFLAGVLIFRIKGEMGHVDTARMRALRG</sequence>
<name>A0A1G7H1M7_9DEIN</name>
<evidence type="ECO:0000256" key="6">
    <source>
        <dbReference type="SAM" id="Phobius"/>
    </source>
</evidence>
<dbReference type="InterPro" id="IPR038730">
    <property type="entry name" value="HyfE-like"/>
</dbReference>
<feature type="transmembrane region" description="Helical" evidence="6">
    <location>
        <begin position="87"/>
        <end position="112"/>
    </location>
</feature>
<evidence type="ECO:0000256" key="3">
    <source>
        <dbReference type="ARBA" id="ARBA00022692"/>
    </source>
</evidence>
<comment type="subcellular location">
    <subcellularLocation>
        <location evidence="1">Cell membrane</location>
        <topology evidence="1">Multi-pass membrane protein</topology>
    </subcellularLocation>
</comment>
<keyword evidence="5 6" id="KW-0472">Membrane</keyword>
<feature type="transmembrane region" description="Helical" evidence="6">
    <location>
        <begin position="50"/>
        <end position="75"/>
    </location>
</feature>
<organism evidence="7 8">
    <name type="scientific">Thermus arciformis</name>
    <dbReference type="NCBI Taxonomy" id="482827"/>
    <lineage>
        <taxon>Bacteria</taxon>
        <taxon>Thermotogati</taxon>
        <taxon>Deinococcota</taxon>
        <taxon>Deinococci</taxon>
        <taxon>Thermales</taxon>
        <taxon>Thermaceae</taxon>
        <taxon>Thermus</taxon>
    </lineage>
</organism>
<dbReference type="RefSeq" id="WP_176758164.1">
    <property type="nucleotide sequence ID" value="NZ_FNBC01000017.1"/>
</dbReference>
<proteinExistence type="predicted"/>
<dbReference type="GO" id="GO:0005886">
    <property type="term" value="C:plasma membrane"/>
    <property type="evidence" value="ECO:0007669"/>
    <property type="project" value="UniProtKB-SubCell"/>
</dbReference>
<dbReference type="Proteomes" id="UP000199446">
    <property type="component" value="Unassembled WGS sequence"/>
</dbReference>
<evidence type="ECO:0000256" key="2">
    <source>
        <dbReference type="ARBA" id="ARBA00022475"/>
    </source>
</evidence>